<dbReference type="InterPro" id="IPR013098">
    <property type="entry name" value="Ig_I-set"/>
</dbReference>
<reference evidence="3 4" key="1">
    <citation type="submission" date="2024-08" db="EMBL/GenBank/DDBJ databases">
        <authorList>
            <person name="Cucini C."/>
            <person name="Frati F."/>
        </authorList>
    </citation>
    <scope>NUCLEOTIDE SEQUENCE [LARGE SCALE GENOMIC DNA]</scope>
</reference>
<feature type="domain" description="Ig-like" evidence="2">
    <location>
        <begin position="143"/>
        <end position="235"/>
    </location>
</feature>
<dbReference type="InterPro" id="IPR003599">
    <property type="entry name" value="Ig_sub"/>
</dbReference>
<proteinExistence type="predicted"/>
<dbReference type="Pfam" id="PF13927">
    <property type="entry name" value="Ig_3"/>
    <property type="match status" value="1"/>
</dbReference>
<dbReference type="Gene3D" id="2.60.40.10">
    <property type="entry name" value="Immunoglobulins"/>
    <property type="match status" value="2"/>
</dbReference>
<organism evidence="3 4">
    <name type="scientific">Orchesella dallaii</name>
    <dbReference type="NCBI Taxonomy" id="48710"/>
    <lineage>
        <taxon>Eukaryota</taxon>
        <taxon>Metazoa</taxon>
        <taxon>Ecdysozoa</taxon>
        <taxon>Arthropoda</taxon>
        <taxon>Hexapoda</taxon>
        <taxon>Collembola</taxon>
        <taxon>Entomobryomorpha</taxon>
        <taxon>Entomobryoidea</taxon>
        <taxon>Orchesellidae</taxon>
        <taxon>Orchesellinae</taxon>
        <taxon>Orchesella</taxon>
    </lineage>
</organism>
<dbReference type="InterPro" id="IPR007110">
    <property type="entry name" value="Ig-like_dom"/>
</dbReference>
<gene>
    <name evidence="3" type="ORF">ODALV1_LOCUS27328</name>
</gene>
<keyword evidence="4" id="KW-1185">Reference proteome</keyword>
<dbReference type="InterPro" id="IPR036179">
    <property type="entry name" value="Ig-like_dom_sf"/>
</dbReference>
<dbReference type="InterPro" id="IPR003598">
    <property type="entry name" value="Ig_sub2"/>
</dbReference>
<dbReference type="SMART" id="SM00408">
    <property type="entry name" value="IGc2"/>
    <property type="match status" value="2"/>
</dbReference>
<dbReference type="Proteomes" id="UP001642540">
    <property type="component" value="Unassembled WGS sequence"/>
</dbReference>
<dbReference type="InterPro" id="IPR037448">
    <property type="entry name" value="Zig-8"/>
</dbReference>
<keyword evidence="1" id="KW-0472">Membrane</keyword>
<dbReference type="Pfam" id="PF07679">
    <property type="entry name" value="I-set"/>
    <property type="match status" value="1"/>
</dbReference>
<evidence type="ECO:0000259" key="2">
    <source>
        <dbReference type="PROSITE" id="PS50835"/>
    </source>
</evidence>
<feature type="domain" description="Ig-like" evidence="2">
    <location>
        <begin position="40"/>
        <end position="135"/>
    </location>
</feature>
<comment type="caution">
    <text evidence="3">The sequence shown here is derived from an EMBL/GenBank/DDBJ whole genome shotgun (WGS) entry which is preliminary data.</text>
</comment>
<feature type="transmembrane region" description="Helical" evidence="1">
    <location>
        <begin position="262"/>
        <end position="281"/>
    </location>
</feature>
<dbReference type="SUPFAM" id="SSF48726">
    <property type="entry name" value="Immunoglobulin"/>
    <property type="match status" value="2"/>
</dbReference>
<sequence>MVDTGSVFVNDGVDSTSESTYSIFQSLQSGPFSPSSPGEPYFDSTIPRNVTALVGKTAYLSCRVKNLGNRTVSWVRHRDIHILTVATYTYTSDQRFQAIHQRTTDEWTLQIKYTQKRDAGIYECQISTQPHRSFYVNLNVVVPTASILGGPDLHVDKGSMINLTCIIKYSPEPPSYIFWYHYEEVINYNSERGGVSVITEKGETTTSYLLIQDARVSDSGKYSCSPSNADVAGVRVHVLANGERTAPMSATGSASRILNHHLLVMSIMSSVLCYIFTIAHIRSKLPVRSSRKNSLLSLTDVAITTSTITTQVR</sequence>
<keyword evidence="1" id="KW-1133">Transmembrane helix</keyword>
<dbReference type="InterPro" id="IPR013106">
    <property type="entry name" value="Ig_V-set"/>
</dbReference>
<evidence type="ECO:0000256" key="1">
    <source>
        <dbReference type="SAM" id="Phobius"/>
    </source>
</evidence>
<dbReference type="SMART" id="SM00406">
    <property type="entry name" value="IGv"/>
    <property type="match status" value="2"/>
</dbReference>
<evidence type="ECO:0000313" key="3">
    <source>
        <dbReference type="EMBL" id="CAL8138346.1"/>
    </source>
</evidence>
<dbReference type="SMART" id="SM00409">
    <property type="entry name" value="IG"/>
    <property type="match status" value="2"/>
</dbReference>
<keyword evidence="1" id="KW-0812">Transmembrane</keyword>
<evidence type="ECO:0000313" key="4">
    <source>
        <dbReference type="Proteomes" id="UP001642540"/>
    </source>
</evidence>
<dbReference type="PROSITE" id="PS50835">
    <property type="entry name" value="IG_LIKE"/>
    <property type="match status" value="2"/>
</dbReference>
<accession>A0ABP1RXJ0</accession>
<dbReference type="InterPro" id="IPR013783">
    <property type="entry name" value="Ig-like_fold"/>
</dbReference>
<protein>
    <recommendedName>
        <fullName evidence="2">Ig-like domain-containing protein</fullName>
    </recommendedName>
</protein>
<name>A0ABP1RXJ0_9HEXA</name>
<dbReference type="PANTHER" id="PTHR23279">
    <property type="entry name" value="DEFECTIVE PROBOSCIS EXTENSION RESPONSE DPR -RELATED"/>
    <property type="match status" value="1"/>
</dbReference>
<dbReference type="PANTHER" id="PTHR23279:SF46">
    <property type="entry name" value="DEFECTIVE PROBOSCIS EXTENSION RESPONSE 10, ISOFORM A-RELATED"/>
    <property type="match status" value="1"/>
</dbReference>
<dbReference type="EMBL" id="CAXLJM020000122">
    <property type="protein sequence ID" value="CAL8138346.1"/>
    <property type="molecule type" value="Genomic_DNA"/>
</dbReference>